<dbReference type="GO" id="GO:0004864">
    <property type="term" value="F:protein phosphatase inhibitor activity"/>
    <property type="evidence" value="ECO:0007669"/>
    <property type="project" value="TreeGrafter"/>
</dbReference>
<gene>
    <name evidence="4" type="ORF">DB88DRAFT_478509</name>
</gene>
<sequence length="229" mass="24249">MIQQLNEEQQKAFKLYGKLPAKNALTKMQKDRKYFDSGDYMMKKAGVKDAQVGTAIPTPEGVPHASPPGPNSPGGFLSTSPTANVSPPLYAPGSAIVDDSAPSEHAHAQPIGVPGQHQSTGFPGQLHPFGATGQPQPIGVPGQPQPFHPHHRGSVGVGISPAGNDSFESSHINHFRRQSESHRISPPGTLRDANIPSSSFPIQHHGNSYGSSPVKASSLARRLDEEIEG</sequence>
<comment type="function">
    <text evidence="2">Plays an essential role in initiation of the G0 program by preventing the degradation of specific nutrient-regulated mRNAs via the 5'-3' mRNA decay pathway.</text>
</comment>
<dbReference type="GO" id="GO:0005737">
    <property type="term" value="C:cytoplasm"/>
    <property type="evidence" value="ECO:0007669"/>
    <property type="project" value="TreeGrafter"/>
</dbReference>
<feature type="compositionally biased region" description="Low complexity" evidence="3">
    <location>
        <begin position="133"/>
        <end position="142"/>
    </location>
</feature>
<comment type="caution">
    <text evidence="4">The sequence shown here is derived from an EMBL/GenBank/DDBJ whole genome shotgun (WGS) entry which is preliminary data.</text>
</comment>
<organism evidence="4 5">
    <name type="scientific">Papiliotrema laurentii</name>
    <name type="common">Cryptococcus laurentii</name>
    <dbReference type="NCBI Taxonomy" id="5418"/>
    <lineage>
        <taxon>Eukaryota</taxon>
        <taxon>Fungi</taxon>
        <taxon>Dikarya</taxon>
        <taxon>Basidiomycota</taxon>
        <taxon>Agaricomycotina</taxon>
        <taxon>Tremellomycetes</taxon>
        <taxon>Tremellales</taxon>
        <taxon>Rhynchogastremaceae</taxon>
        <taxon>Papiliotrema</taxon>
    </lineage>
</organism>
<evidence type="ECO:0000256" key="3">
    <source>
        <dbReference type="SAM" id="MobiDB-lite"/>
    </source>
</evidence>
<dbReference type="PANTHER" id="PTHR10358">
    <property type="entry name" value="ENDOSULFINE"/>
    <property type="match status" value="1"/>
</dbReference>
<reference evidence="4" key="1">
    <citation type="submission" date="2023-02" db="EMBL/GenBank/DDBJ databases">
        <title>Identification and recombinant expression of a fungal hydrolase from Papiliotrema laurentii that hydrolyzes apple cutin and clears colloidal polyester polyurethane.</title>
        <authorList>
            <consortium name="DOE Joint Genome Institute"/>
            <person name="Roman V.A."/>
            <person name="Bojanowski C."/>
            <person name="Crable B.R."/>
            <person name="Wagner D.N."/>
            <person name="Hung C.S."/>
            <person name="Nadeau L.J."/>
            <person name="Schratz L."/>
            <person name="Haridas S."/>
            <person name="Pangilinan J."/>
            <person name="Lipzen A."/>
            <person name="Na H."/>
            <person name="Yan M."/>
            <person name="Ng V."/>
            <person name="Grigoriev I.V."/>
            <person name="Spatafora J.W."/>
            <person name="Barlow D."/>
            <person name="Biffinger J."/>
            <person name="Kelley-Loughnane N."/>
            <person name="Varaljay V.A."/>
            <person name="Crookes-Goodson W.J."/>
        </authorList>
    </citation>
    <scope>NUCLEOTIDE SEQUENCE</scope>
    <source>
        <strain evidence="4">5307AH</strain>
    </source>
</reference>
<proteinExistence type="inferred from homology"/>
<feature type="region of interest" description="Disordered" evidence="3">
    <location>
        <begin position="53"/>
        <end position="229"/>
    </location>
</feature>
<evidence type="ECO:0000256" key="1">
    <source>
        <dbReference type="ARBA" id="ARBA00010520"/>
    </source>
</evidence>
<dbReference type="Pfam" id="PF04667">
    <property type="entry name" value="Endosulfine"/>
    <property type="match status" value="1"/>
</dbReference>
<accession>A0AAD9FWI6</accession>
<evidence type="ECO:0000313" key="4">
    <source>
        <dbReference type="EMBL" id="KAK1927586.1"/>
    </source>
</evidence>
<dbReference type="InterPro" id="IPR006760">
    <property type="entry name" value="Endosulphine"/>
</dbReference>
<evidence type="ECO:0000256" key="2">
    <source>
        <dbReference type="RuleBase" id="RU363120"/>
    </source>
</evidence>
<dbReference type="Proteomes" id="UP001182556">
    <property type="component" value="Unassembled WGS sequence"/>
</dbReference>
<dbReference type="PANTHER" id="PTHR10358:SF6">
    <property type="entry name" value="ENDOSULFINE, ISOFORM A"/>
    <property type="match status" value="1"/>
</dbReference>
<name>A0AAD9FWI6_PAPLA</name>
<feature type="compositionally biased region" description="Polar residues" evidence="3">
    <location>
        <begin position="195"/>
        <end position="215"/>
    </location>
</feature>
<dbReference type="EMBL" id="JAODAN010000001">
    <property type="protein sequence ID" value="KAK1927586.1"/>
    <property type="molecule type" value="Genomic_DNA"/>
</dbReference>
<protein>
    <recommendedName>
        <fullName evidence="2">mRNA stability protein</fullName>
    </recommendedName>
</protein>
<keyword evidence="5" id="KW-1185">Reference proteome</keyword>
<dbReference type="AlphaFoldDB" id="A0AAD9FWI6"/>
<evidence type="ECO:0000313" key="5">
    <source>
        <dbReference type="Proteomes" id="UP001182556"/>
    </source>
</evidence>
<comment type="similarity">
    <text evidence="1 2">Belongs to the endosulfine family.</text>
</comment>